<dbReference type="Proteomes" id="UP000613113">
    <property type="component" value="Unassembled WGS sequence"/>
</dbReference>
<feature type="transmembrane region" description="Helical" evidence="1">
    <location>
        <begin position="52"/>
        <end position="68"/>
    </location>
</feature>
<keyword evidence="1" id="KW-0472">Membrane</keyword>
<gene>
    <name evidence="2" type="ORF">H8K27_16065</name>
</gene>
<keyword evidence="3" id="KW-1185">Reference proteome</keyword>
<evidence type="ECO:0000256" key="1">
    <source>
        <dbReference type="SAM" id="Phobius"/>
    </source>
</evidence>
<reference evidence="2 3" key="1">
    <citation type="submission" date="2020-08" db="EMBL/GenBank/DDBJ databases">
        <title>Novel species isolated from subtropical streams in China.</title>
        <authorList>
            <person name="Lu H."/>
        </authorList>
    </citation>
    <scope>NUCLEOTIDE SEQUENCE [LARGE SCALE GENOMIC DNA]</scope>
    <source>
        <strain evidence="2 3">FT31W</strain>
    </source>
</reference>
<evidence type="ECO:0000313" key="2">
    <source>
        <dbReference type="EMBL" id="MBC3886644.1"/>
    </source>
</evidence>
<keyword evidence="1" id="KW-1133">Transmembrane helix</keyword>
<sequence>MAPSIGVRESHRSRLPDACKPDVKLKAVFTLSPALCRVFYYTTYAMTLKQRLLVVTAVMICMAVLYFVNSHDPSSQKRQTDIGNLTFPIQAHIPGQARFFAGSEPNPFVTVTERLANPLERSPDLRVNFEQNKNSKNPTERNIALRAWTACFPHFTAPQGQAVTLDSVTKGLSLQAPNYSERVDAYRSLLGRCKNFLDLPHDDIVSQSQQLENFRNTGEAQSPGELARQYLNAGKMNEAKAVARSIITSKDAYAINSLSEFIADMTASAASVHADPELRSMAFSIAACQLGLECGSDSLTALLLCANNGACTGSVVDRYLSELPSQPDRDAVLRESRRVTDAIRENDMSALGL</sequence>
<proteinExistence type="predicted"/>
<dbReference type="RefSeq" id="WP_186864196.1">
    <property type="nucleotide sequence ID" value="NZ_JACOGC010000010.1"/>
</dbReference>
<protein>
    <submittedName>
        <fullName evidence="2">Uncharacterized protein</fullName>
    </submittedName>
</protein>
<keyword evidence="1" id="KW-0812">Transmembrane</keyword>
<dbReference type="EMBL" id="JACOGC010000010">
    <property type="protein sequence ID" value="MBC3886644.1"/>
    <property type="molecule type" value="Genomic_DNA"/>
</dbReference>
<name>A0ABR6YS69_9BURK</name>
<comment type="caution">
    <text evidence="2">The sequence shown here is derived from an EMBL/GenBank/DDBJ whole genome shotgun (WGS) entry which is preliminary data.</text>
</comment>
<accession>A0ABR6YS69</accession>
<organism evidence="2 3">
    <name type="scientific">Undibacterium griseum</name>
    <dbReference type="NCBI Taxonomy" id="2762295"/>
    <lineage>
        <taxon>Bacteria</taxon>
        <taxon>Pseudomonadati</taxon>
        <taxon>Pseudomonadota</taxon>
        <taxon>Betaproteobacteria</taxon>
        <taxon>Burkholderiales</taxon>
        <taxon>Oxalobacteraceae</taxon>
        <taxon>Undibacterium</taxon>
    </lineage>
</organism>
<evidence type="ECO:0000313" key="3">
    <source>
        <dbReference type="Proteomes" id="UP000613113"/>
    </source>
</evidence>